<gene>
    <name evidence="5" type="primary">HSP17.8</name>
    <name evidence="5" type="ORF">MA16_Dca010215</name>
</gene>
<accession>A0A2I0WAG3</accession>
<protein>
    <submittedName>
        <fullName evidence="5">17.8 kDa class I heat shock protein</fullName>
    </submittedName>
</protein>
<name>A0A2I0WAG3_9ASPA</name>
<evidence type="ECO:0000313" key="5">
    <source>
        <dbReference type="EMBL" id="PKU72645.1"/>
    </source>
</evidence>
<dbReference type="InterPro" id="IPR002068">
    <property type="entry name" value="A-crystallin/Hsp20_dom"/>
</dbReference>
<sequence length="244" mass="27264">MEYAIAAKRIGRILDHVSGCEGVPSPSSHLTAMNCSSTLNSMARRYTDRTIITPEDSVSQAGYMQHASVKENQEEPLFCRRAWENTNIPDSGNVHLLKQDSTSSSIEALKFSGTNRGKLEEELVYSKTSRPSISDVDTGLVWSPRIDVAESSSSYVIIAELPGVNINGIRVEVDNHKLTITGKRVMQQQWRVMNSSGDSNLTYHRKEILQGPYEVIWPLPKDVNRDRISAEFVDGFLQILVPKI</sequence>
<dbReference type="SUPFAM" id="SSF49764">
    <property type="entry name" value="HSP20-like chaperones"/>
    <property type="match status" value="1"/>
</dbReference>
<evidence type="ECO:0000256" key="1">
    <source>
        <dbReference type="ARBA" id="ARBA00023016"/>
    </source>
</evidence>
<dbReference type="EMBL" id="KZ502814">
    <property type="protein sequence ID" value="PKU72645.1"/>
    <property type="molecule type" value="Genomic_DNA"/>
</dbReference>
<dbReference type="OrthoDB" id="1431247at2759"/>
<dbReference type="Gene3D" id="2.60.40.790">
    <property type="match status" value="1"/>
</dbReference>
<dbReference type="Pfam" id="PF00011">
    <property type="entry name" value="HSP20"/>
    <property type="match status" value="1"/>
</dbReference>
<reference evidence="5 6" key="2">
    <citation type="journal article" date="2017" name="Nature">
        <title>The Apostasia genome and the evolution of orchids.</title>
        <authorList>
            <person name="Zhang G.Q."/>
            <person name="Liu K.W."/>
            <person name="Li Z."/>
            <person name="Lohaus R."/>
            <person name="Hsiao Y.Y."/>
            <person name="Niu S.C."/>
            <person name="Wang J.Y."/>
            <person name="Lin Y.C."/>
            <person name="Xu Q."/>
            <person name="Chen L.J."/>
            <person name="Yoshida K."/>
            <person name="Fujiwara S."/>
            <person name="Wang Z.W."/>
            <person name="Zhang Y.Q."/>
            <person name="Mitsuda N."/>
            <person name="Wang M."/>
            <person name="Liu G.H."/>
            <person name="Pecoraro L."/>
            <person name="Huang H.X."/>
            <person name="Xiao X.J."/>
            <person name="Lin M."/>
            <person name="Wu X.Y."/>
            <person name="Wu W.L."/>
            <person name="Chen Y.Y."/>
            <person name="Chang S.B."/>
            <person name="Sakamoto S."/>
            <person name="Ohme-Takagi M."/>
            <person name="Yagi M."/>
            <person name="Zeng S.J."/>
            <person name="Shen C.Y."/>
            <person name="Yeh C.M."/>
            <person name="Luo Y.B."/>
            <person name="Tsai W.C."/>
            <person name="Van de Peer Y."/>
            <person name="Liu Z.J."/>
        </authorList>
    </citation>
    <scope>NUCLEOTIDE SEQUENCE [LARGE SCALE GENOMIC DNA]</scope>
    <source>
        <tissue evidence="5">The whole plant</tissue>
    </source>
</reference>
<evidence type="ECO:0000259" key="4">
    <source>
        <dbReference type="PROSITE" id="PS01031"/>
    </source>
</evidence>
<dbReference type="STRING" id="906689.A0A2I0WAG3"/>
<dbReference type="InterPro" id="IPR031107">
    <property type="entry name" value="Small_HSP"/>
</dbReference>
<dbReference type="Proteomes" id="UP000233837">
    <property type="component" value="Unassembled WGS sequence"/>
</dbReference>
<keyword evidence="6" id="KW-1185">Reference proteome</keyword>
<reference evidence="5 6" key="1">
    <citation type="journal article" date="2016" name="Sci. Rep.">
        <title>The Dendrobium catenatum Lindl. genome sequence provides insights into polysaccharide synthase, floral development and adaptive evolution.</title>
        <authorList>
            <person name="Zhang G.Q."/>
            <person name="Xu Q."/>
            <person name="Bian C."/>
            <person name="Tsai W.C."/>
            <person name="Yeh C.M."/>
            <person name="Liu K.W."/>
            <person name="Yoshida K."/>
            <person name="Zhang L.S."/>
            <person name="Chang S.B."/>
            <person name="Chen F."/>
            <person name="Shi Y."/>
            <person name="Su Y.Y."/>
            <person name="Zhang Y.Q."/>
            <person name="Chen L.J."/>
            <person name="Yin Y."/>
            <person name="Lin M."/>
            <person name="Huang H."/>
            <person name="Deng H."/>
            <person name="Wang Z.W."/>
            <person name="Zhu S.L."/>
            <person name="Zhao X."/>
            <person name="Deng C."/>
            <person name="Niu S.C."/>
            <person name="Huang J."/>
            <person name="Wang M."/>
            <person name="Liu G.H."/>
            <person name="Yang H.J."/>
            <person name="Xiao X.J."/>
            <person name="Hsiao Y.Y."/>
            <person name="Wu W.L."/>
            <person name="Chen Y.Y."/>
            <person name="Mitsuda N."/>
            <person name="Ohme-Takagi M."/>
            <person name="Luo Y.B."/>
            <person name="Van de Peer Y."/>
            <person name="Liu Z.J."/>
        </authorList>
    </citation>
    <scope>NUCLEOTIDE SEQUENCE [LARGE SCALE GENOMIC DNA]</scope>
    <source>
        <tissue evidence="5">The whole plant</tissue>
    </source>
</reference>
<comment type="similarity">
    <text evidence="2 3">Belongs to the small heat shock protein (HSP20) family.</text>
</comment>
<keyword evidence="1 5" id="KW-0346">Stress response</keyword>
<dbReference type="InterPro" id="IPR008978">
    <property type="entry name" value="HSP20-like_chaperone"/>
</dbReference>
<evidence type="ECO:0000256" key="3">
    <source>
        <dbReference type="RuleBase" id="RU003616"/>
    </source>
</evidence>
<dbReference type="PROSITE" id="PS01031">
    <property type="entry name" value="SHSP"/>
    <property type="match status" value="1"/>
</dbReference>
<feature type="domain" description="SHSP" evidence="4">
    <location>
        <begin position="137"/>
        <end position="244"/>
    </location>
</feature>
<dbReference type="AlphaFoldDB" id="A0A2I0WAG3"/>
<evidence type="ECO:0000313" key="6">
    <source>
        <dbReference type="Proteomes" id="UP000233837"/>
    </source>
</evidence>
<dbReference type="CDD" id="cd06464">
    <property type="entry name" value="ACD_sHsps-like"/>
    <property type="match status" value="1"/>
</dbReference>
<proteinExistence type="inferred from homology"/>
<dbReference type="PANTHER" id="PTHR11527">
    <property type="entry name" value="HEAT-SHOCK PROTEIN 20 FAMILY MEMBER"/>
    <property type="match status" value="1"/>
</dbReference>
<organism evidence="5 6">
    <name type="scientific">Dendrobium catenatum</name>
    <dbReference type="NCBI Taxonomy" id="906689"/>
    <lineage>
        <taxon>Eukaryota</taxon>
        <taxon>Viridiplantae</taxon>
        <taxon>Streptophyta</taxon>
        <taxon>Embryophyta</taxon>
        <taxon>Tracheophyta</taxon>
        <taxon>Spermatophyta</taxon>
        <taxon>Magnoliopsida</taxon>
        <taxon>Liliopsida</taxon>
        <taxon>Asparagales</taxon>
        <taxon>Orchidaceae</taxon>
        <taxon>Epidendroideae</taxon>
        <taxon>Malaxideae</taxon>
        <taxon>Dendrobiinae</taxon>
        <taxon>Dendrobium</taxon>
    </lineage>
</organism>
<evidence type="ECO:0000256" key="2">
    <source>
        <dbReference type="PROSITE-ProRule" id="PRU00285"/>
    </source>
</evidence>